<feature type="compositionally biased region" description="Pro residues" evidence="1">
    <location>
        <begin position="104"/>
        <end position="114"/>
    </location>
</feature>
<dbReference type="PROSITE" id="PS51257">
    <property type="entry name" value="PROKAR_LIPOPROTEIN"/>
    <property type="match status" value="1"/>
</dbReference>
<evidence type="ECO:0000313" key="3">
    <source>
        <dbReference type="EMBL" id="PZR33583.1"/>
    </source>
</evidence>
<organism evidence="3 4">
    <name type="scientific">Caulobacter segnis</name>
    <dbReference type="NCBI Taxonomy" id="88688"/>
    <lineage>
        <taxon>Bacteria</taxon>
        <taxon>Pseudomonadati</taxon>
        <taxon>Pseudomonadota</taxon>
        <taxon>Alphaproteobacteria</taxon>
        <taxon>Caulobacterales</taxon>
        <taxon>Caulobacteraceae</taxon>
        <taxon>Caulobacter</taxon>
    </lineage>
</organism>
<evidence type="ECO:0000313" key="4">
    <source>
        <dbReference type="Proteomes" id="UP000249393"/>
    </source>
</evidence>
<evidence type="ECO:0008006" key="5">
    <source>
        <dbReference type="Google" id="ProtNLM"/>
    </source>
</evidence>
<dbReference type="Proteomes" id="UP000249393">
    <property type="component" value="Unassembled WGS sequence"/>
</dbReference>
<gene>
    <name evidence="3" type="ORF">DI526_12935</name>
</gene>
<reference evidence="3 4" key="1">
    <citation type="submission" date="2017-08" db="EMBL/GenBank/DDBJ databases">
        <title>Infants hospitalized years apart are colonized by the same room-sourced microbial strains.</title>
        <authorList>
            <person name="Brooks B."/>
            <person name="Olm M.R."/>
            <person name="Firek B.A."/>
            <person name="Baker R."/>
            <person name="Thomas B.C."/>
            <person name="Morowitz M.J."/>
            <person name="Banfield J.F."/>
        </authorList>
    </citation>
    <scope>NUCLEOTIDE SEQUENCE [LARGE SCALE GENOMIC DNA]</scope>
    <source>
        <strain evidence="3">S2_003_000_R2_4</strain>
    </source>
</reference>
<proteinExistence type="predicted"/>
<protein>
    <recommendedName>
        <fullName evidence="5">Auto-transporter adhesin head GIN domain-containing protein</fullName>
    </recommendedName>
</protein>
<sequence>MRHSKWLAATLMIGAGAALLSACHRAEEPPREHRLGLHEPLRVIDRLDCPEHQGALRRVSVANDGQSCVYESATASVDLRLVRLNGGDAEAALAPIETELRGVMPPPPPTPKPPHQMKGDKNHASSIHLPGLSIDTNGEAADIRIGHLTINSDGGAAEVKVNKNVSVKSDDSKGEVNVNDDGDVSIRANDNGAEIRARKAGDAVRSTLILANDKAPKGFRLAGYEARGPKGGPLAVAVVKAKTRDTDDHDLFKDMKALVRHNVGG</sequence>
<comment type="caution">
    <text evidence="3">The sequence shown here is derived from an EMBL/GenBank/DDBJ whole genome shotgun (WGS) entry which is preliminary data.</text>
</comment>
<evidence type="ECO:0000256" key="2">
    <source>
        <dbReference type="SAM" id="SignalP"/>
    </source>
</evidence>
<accession>A0A2W5V6V5</accession>
<evidence type="ECO:0000256" key="1">
    <source>
        <dbReference type="SAM" id="MobiDB-lite"/>
    </source>
</evidence>
<dbReference type="AlphaFoldDB" id="A0A2W5V6V5"/>
<name>A0A2W5V6V5_9CAUL</name>
<feature type="chain" id="PRO_5016142753" description="Auto-transporter adhesin head GIN domain-containing protein" evidence="2">
    <location>
        <begin position="27"/>
        <end position="265"/>
    </location>
</feature>
<keyword evidence="2" id="KW-0732">Signal</keyword>
<feature type="signal peptide" evidence="2">
    <location>
        <begin position="1"/>
        <end position="26"/>
    </location>
</feature>
<feature type="region of interest" description="Disordered" evidence="1">
    <location>
        <begin position="100"/>
        <end position="122"/>
    </location>
</feature>
<dbReference type="RefSeq" id="WP_304278551.1">
    <property type="nucleotide sequence ID" value="NZ_QFQZ01000039.1"/>
</dbReference>
<dbReference type="EMBL" id="QFQZ01000039">
    <property type="protein sequence ID" value="PZR33583.1"/>
    <property type="molecule type" value="Genomic_DNA"/>
</dbReference>